<feature type="compositionally biased region" description="Polar residues" evidence="1">
    <location>
        <begin position="1"/>
        <end position="11"/>
    </location>
</feature>
<dbReference type="Proteomes" id="UP000092993">
    <property type="component" value="Unassembled WGS sequence"/>
</dbReference>
<protein>
    <submittedName>
        <fullName evidence="2">Uncharacterized protein</fullName>
    </submittedName>
</protein>
<sequence length="110" mass="12406">MIFSSSATFSSPPDPHQAHFLSNSQSHTQWANLSKQGPFLDDAMVAAQSPQHSKYAHIDNAVSSLYQEDQDVDEVQCVTHRYEDTNRLLRSLFLSRRRRLDISQDPGSSA</sequence>
<reference evidence="2 3" key="1">
    <citation type="submission" date="2016-03" db="EMBL/GenBank/DDBJ databases">
        <title>Whole genome sequencing of Grifola frondosa 9006-11.</title>
        <authorList>
            <person name="Min B."/>
            <person name="Park H."/>
            <person name="Kim J.-G."/>
            <person name="Cho H."/>
            <person name="Oh Y.-L."/>
            <person name="Kong W.-S."/>
            <person name="Choi I.-G."/>
        </authorList>
    </citation>
    <scope>NUCLEOTIDE SEQUENCE [LARGE SCALE GENOMIC DNA]</scope>
    <source>
        <strain evidence="2 3">9006-11</strain>
    </source>
</reference>
<accession>A0A1C7MRX6</accession>
<dbReference type="EMBL" id="LUGG01000001">
    <property type="protein sequence ID" value="OBZ79622.1"/>
    <property type="molecule type" value="Genomic_DNA"/>
</dbReference>
<dbReference type="AlphaFoldDB" id="A0A1C7MRX6"/>
<comment type="caution">
    <text evidence="2">The sequence shown here is derived from an EMBL/GenBank/DDBJ whole genome shotgun (WGS) entry which is preliminary data.</text>
</comment>
<proteinExistence type="predicted"/>
<name>A0A1C7MRX6_GRIFR</name>
<keyword evidence="3" id="KW-1185">Reference proteome</keyword>
<organism evidence="2 3">
    <name type="scientific">Grifola frondosa</name>
    <name type="common">Maitake</name>
    <name type="synonym">Polyporus frondosus</name>
    <dbReference type="NCBI Taxonomy" id="5627"/>
    <lineage>
        <taxon>Eukaryota</taxon>
        <taxon>Fungi</taxon>
        <taxon>Dikarya</taxon>
        <taxon>Basidiomycota</taxon>
        <taxon>Agaricomycotina</taxon>
        <taxon>Agaricomycetes</taxon>
        <taxon>Polyporales</taxon>
        <taxon>Grifolaceae</taxon>
        <taxon>Grifola</taxon>
    </lineage>
</organism>
<gene>
    <name evidence="2" type="ORF">A0H81_00547</name>
</gene>
<evidence type="ECO:0000313" key="2">
    <source>
        <dbReference type="EMBL" id="OBZ79622.1"/>
    </source>
</evidence>
<feature type="region of interest" description="Disordered" evidence="1">
    <location>
        <begin position="1"/>
        <end position="25"/>
    </location>
</feature>
<evidence type="ECO:0000313" key="3">
    <source>
        <dbReference type="Proteomes" id="UP000092993"/>
    </source>
</evidence>
<evidence type="ECO:0000256" key="1">
    <source>
        <dbReference type="SAM" id="MobiDB-lite"/>
    </source>
</evidence>